<dbReference type="Pfam" id="PF00067">
    <property type="entry name" value="p450"/>
    <property type="match status" value="2"/>
</dbReference>
<dbReference type="PRINTS" id="PR00464">
    <property type="entry name" value="EP450II"/>
</dbReference>
<evidence type="ECO:0000256" key="11">
    <source>
        <dbReference type="ARBA" id="ARBA00023033"/>
    </source>
</evidence>
<keyword evidence="9" id="KW-0560">Oxidoreductase</keyword>
<dbReference type="PANTHER" id="PTHR24292:SF100">
    <property type="entry name" value="CYTOCHROME P450 6A16, ISOFORM B-RELATED"/>
    <property type="match status" value="1"/>
</dbReference>
<accession>A0A482VX72</accession>
<name>A0A482VX72_ASBVE</name>
<comment type="similarity">
    <text evidence="4">Belongs to the cytochrome P450 family.</text>
</comment>
<keyword evidence="7" id="KW-0256">Endoplasmic reticulum</keyword>
<keyword evidence="12 14" id="KW-0472">Membrane</keyword>
<evidence type="ECO:0000256" key="1">
    <source>
        <dbReference type="ARBA" id="ARBA00001971"/>
    </source>
</evidence>
<dbReference type="AlphaFoldDB" id="A0A482VX72"/>
<evidence type="ECO:0000256" key="6">
    <source>
        <dbReference type="ARBA" id="ARBA00022723"/>
    </source>
</evidence>
<keyword evidence="5 13" id="KW-0349">Heme</keyword>
<protein>
    <submittedName>
        <fullName evidence="15">p450 domain containing protein</fullName>
    </submittedName>
</protein>
<dbReference type="OrthoDB" id="2789670at2759"/>
<evidence type="ECO:0000313" key="16">
    <source>
        <dbReference type="Proteomes" id="UP000292052"/>
    </source>
</evidence>
<dbReference type="Gene3D" id="1.10.630.10">
    <property type="entry name" value="Cytochrome P450"/>
    <property type="match status" value="2"/>
</dbReference>
<dbReference type="SUPFAM" id="SSF48264">
    <property type="entry name" value="Cytochrome P450"/>
    <property type="match status" value="1"/>
</dbReference>
<evidence type="ECO:0000256" key="13">
    <source>
        <dbReference type="PIRSR" id="PIRSR602402-1"/>
    </source>
</evidence>
<dbReference type="Proteomes" id="UP000292052">
    <property type="component" value="Unassembled WGS sequence"/>
</dbReference>
<evidence type="ECO:0000313" key="15">
    <source>
        <dbReference type="EMBL" id="RZC37405.1"/>
    </source>
</evidence>
<evidence type="ECO:0000256" key="2">
    <source>
        <dbReference type="ARBA" id="ARBA00004174"/>
    </source>
</evidence>
<dbReference type="GO" id="GO:0004497">
    <property type="term" value="F:monooxygenase activity"/>
    <property type="evidence" value="ECO:0007669"/>
    <property type="project" value="UniProtKB-KW"/>
</dbReference>
<dbReference type="EMBL" id="QDEB01052981">
    <property type="protein sequence ID" value="RZC37405.1"/>
    <property type="molecule type" value="Genomic_DNA"/>
</dbReference>
<dbReference type="GO" id="GO:0005789">
    <property type="term" value="C:endoplasmic reticulum membrane"/>
    <property type="evidence" value="ECO:0007669"/>
    <property type="project" value="UniProtKB-SubCell"/>
</dbReference>
<evidence type="ECO:0000256" key="7">
    <source>
        <dbReference type="ARBA" id="ARBA00022824"/>
    </source>
</evidence>
<evidence type="ECO:0000256" key="4">
    <source>
        <dbReference type="ARBA" id="ARBA00010617"/>
    </source>
</evidence>
<keyword evidence="11" id="KW-0503">Monooxygenase</keyword>
<keyword evidence="14" id="KW-0812">Transmembrane</keyword>
<comment type="cofactor">
    <cofactor evidence="1 13">
        <name>heme</name>
        <dbReference type="ChEBI" id="CHEBI:30413"/>
    </cofactor>
</comment>
<evidence type="ECO:0000256" key="3">
    <source>
        <dbReference type="ARBA" id="ARBA00004406"/>
    </source>
</evidence>
<proteinExistence type="inferred from homology"/>
<keyword evidence="14" id="KW-1133">Transmembrane helix</keyword>
<sequence>MFIFGPLSGVFFVFFVTLGVIVCYCKWCYKYWCRKKLPYLEPSAPFGNVSRALRGEENMALTIRRIYDEMKAKGWKHGGIFMALSPTYLAIDLDCVKNIMTKDFQNFVDRSTYSNGKDDPLSVHLASLSGDKWRNLRARLSPAFTAGKIRMMFRTLLECGVKLQKQMEVMCEDTQPIDIKEVSMRFTTDVIGSYALGLDCECFQRYNKKKIDSAKSHKWKLILVMNYPKLAKMLRVTLTPKEVADFYLKIVKDAVDYRERSNFKRNDFLQLLIDMKNVGQNFTMDEVAAQCYGLFLAGLQTSATHLTFTLYELPDEDVIIEKGTRILIPIIGIHHDEEYYPDPQKFDPERFSEKKKNSRHQYAHIPFGEGPRGCVVNKKTEEPLKMRVHSVILSAEGIWLDAQKL</sequence>
<dbReference type="GO" id="GO:0016705">
    <property type="term" value="F:oxidoreductase activity, acting on paired donors, with incorporation or reduction of molecular oxygen"/>
    <property type="evidence" value="ECO:0007669"/>
    <property type="project" value="InterPro"/>
</dbReference>
<reference evidence="15 16" key="1">
    <citation type="submission" date="2017-03" db="EMBL/GenBank/DDBJ databases">
        <title>Genome of the blue death feigning beetle - Asbolus verrucosus.</title>
        <authorList>
            <person name="Rider S.D."/>
        </authorList>
    </citation>
    <scope>NUCLEOTIDE SEQUENCE [LARGE SCALE GENOMIC DNA]</scope>
    <source>
        <strain evidence="15">Butters</strain>
        <tissue evidence="15">Head and leg muscle</tissue>
    </source>
</reference>
<evidence type="ECO:0000256" key="8">
    <source>
        <dbReference type="ARBA" id="ARBA00022848"/>
    </source>
</evidence>
<comment type="subcellular location">
    <subcellularLocation>
        <location evidence="3">Endoplasmic reticulum membrane</location>
        <topology evidence="3">Peripheral membrane protein</topology>
    </subcellularLocation>
    <subcellularLocation>
        <location evidence="2">Microsome membrane</location>
        <topology evidence="2">Peripheral membrane protein</topology>
    </subcellularLocation>
</comment>
<dbReference type="PANTHER" id="PTHR24292">
    <property type="entry name" value="CYTOCHROME P450"/>
    <property type="match status" value="1"/>
</dbReference>
<keyword evidence="16" id="KW-1185">Reference proteome</keyword>
<evidence type="ECO:0000256" key="5">
    <source>
        <dbReference type="ARBA" id="ARBA00022617"/>
    </source>
</evidence>
<dbReference type="CDD" id="cd11056">
    <property type="entry name" value="CYP6-like"/>
    <property type="match status" value="1"/>
</dbReference>
<dbReference type="InterPro" id="IPR002402">
    <property type="entry name" value="Cyt_P450_E_grp-II"/>
</dbReference>
<evidence type="ECO:0000256" key="9">
    <source>
        <dbReference type="ARBA" id="ARBA00023002"/>
    </source>
</evidence>
<keyword evidence="6 13" id="KW-0479">Metal-binding</keyword>
<dbReference type="GO" id="GO:0005506">
    <property type="term" value="F:iron ion binding"/>
    <property type="evidence" value="ECO:0007669"/>
    <property type="project" value="InterPro"/>
</dbReference>
<evidence type="ECO:0000256" key="14">
    <source>
        <dbReference type="SAM" id="Phobius"/>
    </source>
</evidence>
<feature type="binding site" description="axial binding residue" evidence="13">
    <location>
        <position position="374"/>
    </location>
    <ligand>
        <name>heme</name>
        <dbReference type="ChEBI" id="CHEBI:30413"/>
    </ligand>
    <ligandPart>
        <name>Fe</name>
        <dbReference type="ChEBI" id="CHEBI:18248"/>
    </ligandPart>
</feature>
<keyword evidence="10 13" id="KW-0408">Iron</keyword>
<gene>
    <name evidence="15" type="ORF">BDFB_006681</name>
</gene>
<organism evidence="15 16">
    <name type="scientific">Asbolus verrucosus</name>
    <name type="common">Desert ironclad beetle</name>
    <dbReference type="NCBI Taxonomy" id="1661398"/>
    <lineage>
        <taxon>Eukaryota</taxon>
        <taxon>Metazoa</taxon>
        <taxon>Ecdysozoa</taxon>
        <taxon>Arthropoda</taxon>
        <taxon>Hexapoda</taxon>
        <taxon>Insecta</taxon>
        <taxon>Pterygota</taxon>
        <taxon>Neoptera</taxon>
        <taxon>Endopterygota</taxon>
        <taxon>Coleoptera</taxon>
        <taxon>Polyphaga</taxon>
        <taxon>Cucujiformia</taxon>
        <taxon>Tenebrionidae</taxon>
        <taxon>Pimeliinae</taxon>
        <taxon>Asbolus</taxon>
    </lineage>
</organism>
<evidence type="ECO:0000256" key="12">
    <source>
        <dbReference type="ARBA" id="ARBA00023136"/>
    </source>
</evidence>
<dbReference type="GO" id="GO:0020037">
    <property type="term" value="F:heme binding"/>
    <property type="evidence" value="ECO:0007669"/>
    <property type="project" value="InterPro"/>
</dbReference>
<feature type="transmembrane region" description="Helical" evidence="14">
    <location>
        <begin position="6"/>
        <end position="29"/>
    </location>
</feature>
<dbReference type="InterPro" id="IPR036396">
    <property type="entry name" value="Cyt_P450_sf"/>
</dbReference>
<dbReference type="STRING" id="1661398.A0A482VX72"/>
<dbReference type="InterPro" id="IPR050476">
    <property type="entry name" value="Insect_CytP450_Detox"/>
</dbReference>
<keyword evidence="8" id="KW-0492">Microsome</keyword>
<comment type="caution">
    <text evidence="15">The sequence shown here is derived from an EMBL/GenBank/DDBJ whole genome shotgun (WGS) entry which is preliminary data.</text>
</comment>
<dbReference type="InterPro" id="IPR001128">
    <property type="entry name" value="Cyt_P450"/>
</dbReference>
<evidence type="ECO:0000256" key="10">
    <source>
        <dbReference type="ARBA" id="ARBA00023004"/>
    </source>
</evidence>